<reference evidence="4" key="1">
    <citation type="journal article" date="2019" name="Int. J. Syst. Evol. Microbiol.">
        <title>The Global Catalogue of Microorganisms (GCM) 10K type strain sequencing project: providing services to taxonomists for standard genome sequencing and annotation.</title>
        <authorList>
            <consortium name="The Broad Institute Genomics Platform"/>
            <consortium name="The Broad Institute Genome Sequencing Center for Infectious Disease"/>
            <person name="Wu L."/>
            <person name="Ma J."/>
        </authorList>
    </citation>
    <scope>NUCLEOTIDE SEQUENCE [LARGE SCALE GENOMIC DNA]</scope>
    <source>
        <strain evidence="4">JCM 15614</strain>
    </source>
</reference>
<protein>
    <recommendedName>
        <fullName evidence="5">GH26 domain-containing protein</fullName>
    </recommendedName>
</protein>
<evidence type="ECO:0000256" key="1">
    <source>
        <dbReference type="SAM" id="MobiDB-lite"/>
    </source>
</evidence>
<dbReference type="Proteomes" id="UP001499924">
    <property type="component" value="Unassembled WGS sequence"/>
</dbReference>
<sequence>MAGIRLSRRRIGAVVAVAAVATTAGSAPPRIPWSDPSGYALDCLAVGAAANAPGRADGPGLELFRQAAEDLGPLTVRRSFDPRLPSSFDSSSAAVDADVGVHSFVSWKPPHGDHRGAAAGEYDEAIRAWARGVPRTGVFATAFHEPENDMTGPEFVALQRHLYRVVKEANPTIRWGPVYMAYWWDPAQPGHWIGAPEDWWPGSDHADFVALDWYGRDPAPMTESGSFTTWYRFAEPFGLPLFITEYGQYLRPAGAPSDPAKEQARADAIRRDAAWIARHPRISMWIYWQGGDHVGDWRMLDERSQGAWREVAESGCPASSAPGRATAVVGGAD</sequence>
<accession>A0ABP6PBU1</accession>
<evidence type="ECO:0000313" key="3">
    <source>
        <dbReference type="EMBL" id="GAA3172045.1"/>
    </source>
</evidence>
<proteinExistence type="predicted"/>
<dbReference type="EMBL" id="BAAAVV010000006">
    <property type="protein sequence ID" value="GAA3172045.1"/>
    <property type="molecule type" value="Genomic_DNA"/>
</dbReference>
<keyword evidence="2" id="KW-0732">Signal</keyword>
<dbReference type="InterPro" id="IPR017853">
    <property type="entry name" value="GH"/>
</dbReference>
<name>A0ABP6PBU1_9ACTN</name>
<evidence type="ECO:0000256" key="2">
    <source>
        <dbReference type="SAM" id="SignalP"/>
    </source>
</evidence>
<comment type="caution">
    <text evidence="3">The sequence shown here is derived from an EMBL/GenBank/DDBJ whole genome shotgun (WGS) entry which is preliminary data.</text>
</comment>
<gene>
    <name evidence="3" type="ORF">GCM10010531_26850</name>
</gene>
<dbReference type="Gene3D" id="3.20.20.80">
    <property type="entry name" value="Glycosidases"/>
    <property type="match status" value="1"/>
</dbReference>
<feature type="chain" id="PRO_5046106310" description="GH26 domain-containing protein" evidence="2">
    <location>
        <begin position="27"/>
        <end position="333"/>
    </location>
</feature>
<feature type="signal peptide" evidence="2">
    <location>
        <begin position="1"/>
        <end position="26"/>
    </location>
</feature>
<keyword evidence="4" id="KW-1185">Reference proteome</keyword>
<evidence type="ECO:0008006" key="5">
    <source>
        <dbReference type="Google" id="ProtNLM"/>
    </source>
</evidence>
<organism evidence="3 4">
    <name type="scientific">Blastococcus jejuensis</name>
    <dbReference type="NCBI Taxonomy" id="351224"/>
    <lineage>
        <taxon>Bacteria</taxon>
        <taxon>Bacillati</taxon>
        <taxon>Actinomycetota</taxon>
        <taxon>Actinomycetes</taxon>
        <taxon>Geodermatophilales</taxon>
        <taxon>Geodermatophilaceae</taxon>
        <taxon>Blastococcus</taxon>
    </lineage>
</organism>
<evidence type="ECO:0000313" key="4">
    <source>
        <dbReference type="Proteomes" id="UP001499924"/>
    </source>
</evidence>
<dbReference type="SUPFAM" id="SSF51445">
    <property type="entry name" value="(Trans)glycosidases"/>
    <property type="match status" value="1"/>
</dbReference>
<feature type="region of interest" description="Disordered" evidence="1">
    <location>
        <begin position="313"/>
        <end position="333"/>
    </location>
</feature>